<dbReference type="AlphaFoldDB" id="A0A183ID18"/>
<evidence type="ECO:0000313" key="2">
    <source>
        <dbReference type="Proteomes" id="UP000270296"/>
    </source>
</evidence>
<gene>
    <name evidence="1" type="ORF">SBAD_LOCUS1512</name>
</gene>
<evidence type="ECO:0000313" key="3">
    <source>
        <dbReference type="WBParaSite" id="SBAD_0000158301-mRNA-1"/>
    </source>
</evidence>
<protein>
    <submittedName>
        <fullName evidence="1 3">Uncharacterized protein</fullName>
    </submittedName>
</protein>
<reference evidence="1 2" key="2">
    <citation type="submission" date="2018-11" db="EMBL/GenBank/DDBJ databases">
        <authorList>
            <consortium name="Pathogen Informatics"/>
        </authorList>
    </citation>
    <scope>NUCLEOTIDE SEQUENCE [LARGE SCALE GENOMIC DNA]</scope>
</reference>
<proteinExistence type="predicted"/>
<dbReference type="EMBL" id="UZAM01006850">
    <property type="protein sequence ID" value="VDO94589.1"/>
    <property type="molecule type" value="Genomic_DNA"/>
</dbReference>
<organism evidence="3">
    <name type="scientific">Soboliphyme baturini</name>
    <dbReference type="NCBI Taxonomy" id="241478"/>
    <lineage>
        <taxon>Eukaryota</taxon>
        <taxon>Metazoa</taxon>
        <taxon>Ecdysozoa</taxon>
        <taxon>Nematoda</taxon>
        <taxon>Enoplea</taxon>
        <taxon>Dorylaimia</taxon>
        <taxon>Dioctophymatida</taxon>
        <taxon>Dioctophymatoidea</taxon>
        <taxon>Soboliphymatidae</taxon>
        <taxon>Soboliphyme</taxon>
    </lineage>
</organism>
<dbReference type="Proteomes" id="UP000270296">
    <property type="component" value="Unassembled WGS sequence"/>
</dbReference>
<reference evidence="3" key="1">
    <citation type="submission" date="2016-06" db="UniProtKB">
        <authorList>
            <consortium name="WormBaseParasite"/>
        </authorList>
    </citation>
    <scope>IDENTIFICATION</scope>
</reference>
<keyword evidence="2" id="KW-1185">Reference proteome</keyword>
<sequence length="80" mass="8906">MWYGFVRLPYGRSLKTPSTALVRRRYLNILHWPESLPSTAAAAAAFDFFLPNAAASYAFAGDLLRSAQRSSLSAMLHDDK</sequence>
<dbReference type="WBParaSite" id="SBAD_0000158301-mRNA-1">
    <property type="protein sequence ID" value="SBAD_0000158301-mRNA-1"/>
    <property type="gene ID" value="SBAD_0000158301"/>
</dbReference>
<accession>A0A183ID18</accession>
<name>A0A183ID18_9BILA</name>
<evidence type="ECO:0000313" key="1">
    <source>
        <dbReference type="EMBL" id="VDO94589.1"/>
    </source>
</evidence>